<evidence type="ECO:0000313" key="2">
    <source>
        <dbReference type="EMBL" id="SKC32489.1"/>
    </source>
</evidence>
<organism evidence="2 3">
    <name type="scientific">Photobacterium piscicola</name>
    <dbReference type="NCBI Taxonomy" id="1378299"/>
    <lineage>
        <taxon>Bacteria</taxon>
        <taxon>Pseudomonadati</taxon>
        <taxon>Pseudomonadota</taxon>
        <taxon>Gammaproteobacteria</taxon>
        <taxon>Vibrionales</taxon>
        <taxon>Vibrionaceae</taxon>
        <taxon>Photobacterium</taxon>
    </lineage>
</organism>
<keyword evidence="1" id="KW-0812">Transmembrane</keyword>
<proteinExistence type="predicted"/>
<evidence type="ECO:0000256" key="1">
    <source>
        <dbReference type="SAM" id="Phobius"/>
    </source>
</evidence>
<feature type="transmembrane region" description="Helical" evidence="1">
    <location>
        <begin position="12"/>
        <end position="30"/>
    </location>
</feature>
<name>A0A1T5I063_9GAMM</name>
<dbReference type="AlphaFoldDB" id="A0A1T5I063"/>
<sequence>MAAQKLTRGRLIQIIVLMIILISAFVWRTVTYQPKTPNQAQITTCNLNAGNCVFTINNKQATVTLLSKEPQADTPLELHISNIDVAPSATVSGITMNMGILPIEFTQQKDGWLGKFTVPNCTHDKMTWAIDLKVNNDIYSSQFTVIK</sequence>
<dbReference type="Proteomes" id="UP000189966">
    <property type="component" value="Unassembled WGS sequence"/>
</dbReference>
<reference evidence="2 3" key="1">
    <citation type="submission" date="2017-02" db="EMBL/GenBank/DDBJ databases">
        <authorList>
            <person name="Peterson S.W."/>
        </authorList>
    </citation>
    <scope>NUCLEOTIDE SEQUENCE [LARGE SCALE GENOMIC DNA]</scope>
    <source>
        <strain evidence="3">type strain: NCCB 100098</strain>
    </source>
</reference>
<protein>
    <submittedName>
        <fullName evidence="2">Uncharacterized protein</fullName>
    </submittedName>
</protein>
<keyword evidence="1" id="KW-0472">Membrane</keyword>
<dbReference type="OrthoDB" id="5917376at2"/>
<keyword evidence="1" id="KW-1133">Transmembrane helix</keyword>
<dbReference type="RefSeq" id="WP_080157438.1">
    <property type="nucleotide sequence ID" value="NZ_CP175534.1"/>
</dbReference>
<gene>
    <name evidence="2" type="ORF">CZ809_02005</name>
</gene>
<accession>A0A1T5I063</accession>
<evidence type="ECO:0000313" key="3">
    <source>
        <dbReference type="Proteomes" id="UP000189966"/>
    </source>
</evidence>
<dbReference type="EMBL" id="FUZI01000003">
    <property type="protein sequence ID" value="SKC32489.1"/>
    <property type="molecule type" value="Genomic_DNA"/>
</dbReference>